<evidence type="ECO:0000259" key="1">
    <source>
        <dbReference type="Pfam" id="PF04762"/>
    </source>
</evidence>
<dbReference type="Proteomes" id="UP000410492">
    <property type="component" value="Unassembled WGS sequence"/>
</dbReference>
<dbReference type="InterPro" id="IPR006849">
    <property type="entry name" value="Elp1"/>
</dbReference>
<dbReference type="EMBL" id="CAACVG010000828">
    <property type="protein sequence ID" value="VEN34572.1"/>
    <property type="molecule type" value="Genomic_DNA"/>
</dbReference>
<dbReference type="GO" id="GO:0000049">
    <property type="term" value="F:tRNA binding"/>
    <property type="evidence" value="ECO:0007669"/>
    <property type="project" value="TreeGrafter"/>
</dbReference>
<evidence type="ECO:0000313" key="3">
    <source>
        <dbReference type="Proteomes" id="UP000410492"/>
    </source>
</evidence>
<dbReference type="Pfam" id="PF04762">
    <property type="entry name" value="Beta-prop_ELP1_1st"/>
    <property type="match status" value="1"/>
</dbReference>
<accession>A0A653BG70</accession>
<dbReference type="UniPathway" id="UPA00988"/>
<dbReference type="OrthoDB" id="40048at2759"/>
<dbReference type="InterPro" id="IPR056164">
    <property type="entry name" value="Beta-prop_ELP1_1st"/>
</dbReference>
<evidence type="ECO:0000313" key="2">
    <source>
        <dbReference type="EMBL" id="VEN34572.1"/>
    </source>
</evidence>
<dbReference type="GO" id="GO:0033588">
    <property type="term" value="C:elongator holoenzyme complex"/>
    <property type="evidence" value="ECO:0007669"/>
    <property type="project" value="InterPro"/>
</dbReference>
<dbReference type="GO" id="GO:0002926">
    <property type="term" value="P:tRNA wobble base 5-methoxycarbonylmethyl-2-thiouridinylation"/>
    <property type="evidence" value="ECO:0007669"/>
    <property type="project" value="TreeGrafter"/>
</dbReference>
<protein>
    <recommendedName>
        <fullName evidence="1">ELP1 first N-terminal beta-propeller domain-containing protein</fullName>
    </recommendedName>
</protein>
<proteinExistence type="predicted"/>
<dbReference type="PANTHER" id="PTHR12747:SF0">
    <property type="entry name" value="ELONGATOR COMPLEX PROTEIN 1"/>
    <property type="match status" value="1"/>
</dbReference>
<dbReference type="InterPro" id="IPR036322">
    <property type="entry name" value="WD40_repeat_dom_sf"/>
</dbReference>
<reference evidence="2 3" key="1">
    <citation type="submission" date="2019-01" db="EMBL/GenBank/DDBJ databases">
        <authorList>
            <person name="Sayadi A."/>
        </authorList>
    </citation>
    <scope>NUCLEOTIDE SEQUENCE [LARGE SCALE GENOMIC DNA]</scope>
</reference>
<organism evidence="2 3">
    <name type="scientific">Callosobruchus maculatus</name>
    <name type="common">Southern cowpea weevil</name>
    <name type="synonym">Pulse bruchid</name>
    <dbReference type="NCBI Taxonomy" id="64391"/>
    <lineage>
        <taxon>Eukaryota</taxon>
        <taxon>Metazoa</taxon>
        <taxon>Ecdysozoa</taxon>
        <taxon>Arthropoda</taxon>
        <taxon>Hexapoda</taxon>
        <taxon>Insecta</taxon>
        <taxon>Pterygota</taxon>
        <taxon>Neoptera</taxon>
        <taxon>Endopterygota</taxon>
        <taxon>Coleoptera</taxon>
        <taxon>Polyphaga</taxon>
        <taxon>Cucujiformia</taxon>
        <taxon>Chrysomeloidea</taxon>
        <taxon>Chrysomelidae</taxon>
        <taxon>Bruchinae</taxon>
        <taxon>Bruchini</taxon>
        <taxon>Callosobruchus</taxon>
    </lineage>
</organism>
<name>A0A653BG70_CALMS</name>
<feature type="domain" description="ELP1 first N-terminal beta-propeller" evidence="1">
    <location>
        <begin position="86"/>
        <end position="329"/>
    </location>
</feature>
<keyword evidence="3" id="KW-1185">Reference proteome</keyword>
<sequence length="408" mass="47500">MDNLEPLCYHCKQVFENEWGPIKTGHYSTDVVCAITEAKYLCIFEDRELEPVIEYVCGLKGRLDFVKYLHCHDLIFIASRFEFMTMKKCNLEHEVYHETDLYIISLEWNPSETGFVVCTKENEIIYFAFNKTSISLQFKCALDSAVPTPIMLGWGSGDAQFQGAGTARHRSVGVNTRPPIEESGEPVIFNDPPNISWRGNGDHLVVNYAKNNRRYVKVFNILLEPLYESEAYPNLGPSVSFMGFGQSIACFAIDRGANKIVIFEKNCRVKEDFYVPQTKGLIKKVRFHNQIHTIAIFSEDSENKEQYITLYYKKNNRWYLKQELYYPTGINIHDFFLVETEDIVCNLIKLVVITDQYIEWHTFRYIIYKSPQDATILVVDGRFLEFSKFDYCITPRLVITPRWSIQDL</sequence>
<dbReference type="AlphaFoldDB" id="A0A653BG70"/>
<dbReference type="SUPFAM" id="SSF50978">
    <property type="entry name" value="WD40 repeat-like"/>
    <property type="match status" value="1"/>
</dbReference>
<dbReference type="GO" id="GO:0005829">
    <property type="term" value="C:cytosol"/>
    <property type="evidence" value="ECO:0007669"/>
    <property type="project" value="TreeGrafter"/>
</dbReference>
<dbReference type="PANTHER" id="PTHR12747">
    <property type="entry name" value="ELONGATOR COMPLEX PROTEIN 1"/>
    <property type="match status" value="1"/>
</dbReference>
<gene>
    <name evidence="2" type="ORF">CALMAC_LOCUS718</name>
</gene>